<dbReference type="Proteomes" id="UP000073816">
    <property type="component" value="Chromosome"/>
</dbReference>
<keyword evidence="2" id="KW-1185">Reference proteome</keyword>
<dbReference type="PATRIC" id="fig|1727163.4.peg.371"/>
<reference evidence="1 2" key="2">
    <citation type="journal article" date="2016" name="Genome Announc.">
        <title>Complete Genome Sequence of Algoriphagus sp. Strain M8-2, Isolated from a Brackish Lake.</title>
        <authorList>
            <person name="Muraguchi Y."/>
            <person name="Kushimoto K."/>
            <person name="Ohtsubo Y."/>
            <person name="Suzuki T."/>
            <person name="Dohra H."/>
            <person name="Kimbara K."/>
            <person name="Shintani M."/>
        </authorList>
    </citation>
    <scope>NUCLEOTIDE SEQUENCE [LARGE SCALE GENOMIC DNA]</scope>
    <source>
        <strain evidence="1 2">M8-2</strain>
    </source>
</reference>
<dbReference type="AlphaFoldDB" id="A0A142EIZ7"/>
<dbReference type="EMBL" id="CP012836">
    <property type="protein sequence ID" value="AMQ55102.1"/>
    <property type="molecule type" value="Genomic_DNA"/>
</dbReference>
<protein>
    <submittedName>
        <fullName evidence="1">Uncharacterized protein</fullName>
    </submittedName>
</protein>
<dbReference type="KEGG" id="alm:AO498_01767"/>
<evidence type="ECO:0000313" key="1">
    <source>
        <dbReference type="EMBL" id="AMQ55102.1"/>
    </source>
</evidence>
<organism evidence="1 2">
    <name type="scientific">Algoriphagus sanaruensis</name>
    <dbReference type="NCBI Taxonomy" id="1727163"/>
    <lineage>
        <taxon>Bacteria</taxon>
        <taxon>Pseudomonadati</taxon>
        <taxon>Bacteroidota</taxon>
        <taxon>Cytophagia</taxon>
        <taxon>Cytophagales</taxon>
        <taxon>Cyclobacteriaceae</taxon>
        <taxon>Algoriphagus</taxon>
    </lineage>
</organism>
<reference evidence="2" key="1">
    <citation type="submission" date="2015-09" db="EMBL/GenBank/DDBJ databases">
        <title>Complete sequence of Algoriphagus sp. M8-2.</title>
        <authorList>
            <person name="Shintani M."/>
        </authorList>
    </citation>
    <scope>NUCLEOTIDE SEQUENCE [LARGE SCALE GENOMIC DNA]</scope>
    <source>
        <strain evidence="2">M8-2</strain>
    </source>
</reference>
<name>A0A142EIZ7_9BACT</name>
<gene>
    <name evidence="1" type="ORF">AO498_01767</name>
</gene>
<evidence type="ECO:0000313" key="2">
    <source>
        <dbReference type="Proteomes" id="UP000073816"/>
    </source>
</evidence>
<proteinExistence type="predicted"/>
<accession>A0A142EIZ7</accession>
<sequence length="42" mass="4861">MNVFSNFGLSNISNLFNRLRKARKSFLIIRELGKLAYEQAIS</sequence>